<dbReference type="STRING" id="1247726.MIM_c36950"/>
<dbReference type="Gene3D" id="3.20.20.330">
    <property type="entry name" value="Homocysteine-binding-like domain"/>
    <property type="match status" value="1"/>
</dbReference>
<dbReference type="NCBIfam" id="TIGR02082">
    <property type="entry name" value="metH"/>
    <property type="match status" value="1"/>
</dbReference>
<dbReference type="GO" id="GO:0050667">
    <property type="term" value="P:homocysteine metabolic process"/>
    <property type="evidence" value="ECO:0007669"/>
    <property type="project" value="TreeGrafter"/>
</dbReference>
<feature type="binding site" evidence="22 24">
    <location>
        <position position="323"/>
    </location>
    <ligand>
        <name>Zn(2+)</name>
        <dbReference type="ChEBI" id="CHEBI:29105"/>
    </ligand>
</feature>
<evidence type="ECO:0000313" key="31">
    <source>
        <dbReference type="Proteomes" id="UP000019095"/>
    </source>
</evidence>
<keyword evidence="9 21" id="KW-0028">Amino-acid biosynthesis</keyword>
<feature type="domain" description="AdoMet activation" evidence="27">
    <location>
        <begin position="930"/>
        <end position="1258"/>
    </location>
</feature>
<dbReference type="PROSITE" id="PS51337">
    <property type="entry name" value="B12_BINDING_NTER"/>
    <property type="match status" value="1"/>
</dbReference>
<evidence type="ECO:0000256" key="18">
    <source>
        <dbReference type="ARBA" id="ARBA00025552"/>
    </source>
</evidence>
<feature type="binding site" evidence="23">
    <location>
        <position position="1170"/>
    </location>
    <ligand>
        <name>S-adenosyl-L-methionine</name>
        <dbReference type="ChEBI" id="CHEBI:59789"/>
    </ligand>
</feature>
<keyword evidence="15 21" id="KW-0862">Zinc</keyword>
<evidence type="ECO:0000259" key="28">
    <source>
        <dbReference type="PROSITE" id="PS51332"/>
    </source>
</evidence>
<dbReference type="InterPro" id="IPR050554">
    <property type="entry name" value="Met_Synthase/Corrinoid"/>
</dbReference>
<name>W0PLA0_ADVMD</name>
<evidence type="ECO:0000256" key="3">
    <source>
        <dbReference type="ARBA" id="ARBA00001956"/>
    </source>
</evidence>
<evidence type="ECO:0000256" key="16">
    <source>
        <dbReference type="ARBA" id="ARBA00023167"/>
    </source>
</evidence>
<gene>
    <name evidence="30" type="primary">metH</name>
    <name evidence="30" type="ORF">MIM_c36950</name>
</gene>
<evidence type="ECO:0000256" key="21">
    <source>
        <dbReference type="PIRNR" id="PIRNR000381"/>
    </source>
</evidence>
<dbReference type="eggNOG" id="COG1410">
    <property type="taxonomic scope" value="Bacteria"/>
</dbReference>
<evidence type="ECO:0000256" key="2">
    <source>
        <dbReference type="ARBA" id="ARBA00001947"/>
    </source>
</evidence>
<evidence type="ECO:0000256" key="8">
    <source>
        <dbReference type="ARBA" id="ARBA00022603"/>
    </source>
</evidence>
<feature type="binding site" evidence="23">
    <location>
        <position position="718"/>
    </location>
    <ligand>
        <name>methylcob(III)alamin</name>
        <dbReference type="ChEBI" id="CHEBI:28115"/>
    </ligand>
</feature>
<dbReference type="SUPFAM" id="SSF82282">
    <property type="entry name" value="Homocysteine S-methyltransferase"/>
    <property type="match status" value="1"/>
</dbReference>
<dbReference type="SUPFAM" id="SSF56507">
    <property type="entry name" value="Methionine synthase activation domain-like"/>
    <property type="match status" value="1"/>
</dbReference>
<keyword evidence="16 21" id="KW-0486">Methionine biosynthesis</keyword>
<dbReference type="SUPFAM" id="SSF52242">
    <property type="entry name" value="Cobalamin (vitamin B12)-binding domain"/>
    <property type="match status" value="1"/>
</dbReference>
<comment type="similarity">
    <text evidence="5">Belongs to the vitamin-B12 dependent methionine synthase family.</text>
</comment>
<dbReference type="InterPro" id="IPR004223">
    <property type="entry name" value="VitB12-dep_Met_synth_activ_dom"/>
</dbReference>
<dbReference type="InterPro" id="IPR036724">
    <property type="entry name" value="Cobalamin-bd_sf"/>
</dbReference>
<evidence type="ECO:0000256" key="5">
    <source>
        <dbReference type="ARBA" id="ARBA00010398"/>
    </source>
</evidence>
<feature type="binding site" evidence="23">
    <location>
        <begin position="1224"/>
        <end position="1225"/>
    </location>
    <ligand>
        <name>S-adenosyl-L-methionine</name>
        <dbReference type="ChEBI" id="CHEBI:59789"/>
    </ligand>
</feature>
<accession>W0PLA0</accession>
<dbReference type="InterPro" id="IPR003726">
    <property type="entry name" value="HCY_dom"/>
</dbReference>
<comment type="cofactor">
    <cofactor evidence="3 21 22">
        <name>methylcob(III)alamin</name>
        <dbReference type="ChEBI" id="CHEBI:28115"/>
    </cofactor>
</comment>
<dbReference type="PROSITE" id="PS51332">
    <property type="entry name" value="B12_BINDING"/>
    <property type="match status" value="1"/>
</dbReference>
<evidence type="ECO:0000259" key="29">
    <source>
        <dbReference type="PROSITE" id="PS51337"/>
    </source>
</evidence>
<dbReference type="CDD" id="cd00740">
    <property type="entry name" value="MeTr"/>
    <property type="match status" value="1"/>
</dbReference>
<evidence type="ECO:0000256" key="9">
    <source>
        <dbReference type="ARBA" id="ARBA00022605"/>
    </source>
</evidence>
<evidence type="ECO:0000256" key="22">
    <source>
        <dbReference type="PIRSR" id="PIRSR000381-1"/>
    </source>
</evidence>
<evidence type="ECO:0000256" key="13">
    <source>
        <dbReference type="ARBA" id="ARBA00022723"/>
    </source>
</evidence>
<dbReference type="CDD" id="cd02069">
    <property type="entry name" value="methionine_synthase_B12_BD"/>
    <property type="match status" value="1"/>
</dbReference>
<dbReference type="SMART" id="SM01018">
    <property type="entry name" value="B12-binding_2"/>
    <property type="match status" value="1"/>
</dbReference>
<feature type="binding site" description="axial binding residue" evidence="22">
    <location>
        <position position="790"/>
    </location>
    <ligand>
        <name>methylcob(III)alamin</name>
        <dbReference type="ChEBI" id="CHEBI:28115"/>
    </ligand>
    <ligandPart>
        <name>Co</name>
        <dbReference type="ChEBI" id="CHEBI:27638"/>
    </ligandPart>
</feature>
<dbReference type="GO" id="GO:0046653">
    <property type="term" value="P:tetrahydrofolate metabolic process"/>
    <property type="evidence" value="ECO:0007669"/>
    <property type="project" value="TreeGrafter"/>
</dbReference>
<keyword evidence="12 21" id="KW-0949">S-adenosyl-L-methionine</keyword>
<evidence type="ECO:0000256" key="4">
    <source>
        <dbReference type="ARBA" id="ARBA00005178"/>
    </source>
</evidence>
<organism evidence="30 31">
    <name type="scientific">Advenella mimigardefordensis (strain DSM 17166 / LMG 22922 / DPN7)</name>
    <dbReference type="NCBI Taxonomy" id="1247726"/>
    <lineage>
        <taxon>Bacteria</taxon>
        <taxon>Pseudomonadati</taxon>
        <taxon>Pseudomonadota</taxon>
        <taxon>Betaproteobacteria</taxon>
        <taxon>Burkholderiales</taxon>
        <taxon>Alcaligenaceae</taxon>
    </lineage>
</organism>
<dbReference type="FunFam" id="3.20.20.20:FF:000002">
    <property type="entry name" value="Methionine synthase"/>
    <property type="match status" value="1"/>
</dbReference>
<evidence type="ECO:0000256" key="1">
    <source>
        <dbReference type="ARBA" id="ARBA00001700"/>
    </source>
</evidence>
<dbReference type="Gene3D" id="3.10.196.10">
    <property type="entry name" value="Vitamin B12-dependent methionine synthase, activation domain"/>
    <property type="match status" value="1"/>
</dbReference>
<reference evidence="30 31" key="1">
    <citation type="journal article" date="2014" name="Microbiology">
        <title>Unravelling the complete genome sequence of Advenella mimigardefordensis strain DPN7T and novel insights in the catabolism of the xenobiotic polythioester precursor 3,3'-dithiodipropionate.</title>
        <authorList>
            <person name="Wubbeler J.H."/>
            <person name="Hiessl S."/>
            <person name="Schuldes J."/>
            <person name="Thurmer A."/>
            <person name="Daniel R."/>
            <person name="Steinbuchel A."/>
        </authorList>
    </citation>
    <scope>NUCLEOTIDE SEQUENCE [LARGE SCALE GENOMIC DNA]</scope>
    <source>
        <strain evidence="31">DSM 17166 / LMG 22922 / DPN7</strain>
    </source>
</reference>
<dbReference type="InterPro" id="IPR011822">
    <property type="entry name" value="MetH"/>
</dbReference>
<dbReference type="Gene3D" id="1.10.288.10">
    <property type="entry name" value="Cobalamin-dependent Methionine Synthase, domain 2"/>
    <property type="match status" value="1"/>
</dbReference>
<dbReference type="GO" id="GO:0008270">
    <property type="term" value="F:zinc ion binding"/>
    <property type="evidence" value="ECO:0007669"/>
    <property type="project" value="UniProtKB-UniRule"/>
</dbReference>
<evidence type="ECO:0000256" key="24">
    <source>
        <dbReference type="PROSITE-ProRule" id="PRU00333"/>
    </source>
</evidence>
<feature type="domain" description="Pterin-binding" evidence="26">
    <location>
        <begin position="368"/>
        <end position="629"/>
    </location>
</feature>
<dbReference type="OrthoDB" id="9803687at2"/>
<dbReference type="Gene3D" id="1.10.1240.10">
    <property type="entry name" value="Methionine synthase domain"/>
    <property type="match status" value="1"/>
</dbReference>
<evidence type="ECO:0000256" key="7">
    <source>
        <dbReference type="ARBA" id="ARBA00013998"/>
    </source>
</evidence>
<evidence type="ECO:0000256" key="20">
    <source>
        <dbReference type="NCBIfam" id="TIGR02082"/>
    </source>
</evidence>
<feature type="binding site" evidence="23">
    <location>
        <position position="839"/>
    </location>
    <ligand>
        <name>methylcob(III)alamin</name>
        <dbReference type="ChEBI" id="CHEBI:28115"/>
    </ligand>
</feature>
<proteinExistence type="inferred from homology"/>
<evidence type="ECO:0000256" key="14">
    <source>
        <dbReference type="ARBA" id="ARBA00022737"/>
    </source>
</evidence>
<dbReference type="KEGG" id="amim:MIM_c36950"/>
<dbReference type="NCBIfam" id="NF007024">
    <property type="entry name" value="PRK09490.1"/>
    <property type="match status" value="1"/>
</dbReference>
<evidence type="ECO:0000256" key="19">
    <source>
        <dbReference type="ARBA" id="ARBA00031040"/>
    </source>
</evidence>
<feature type="domain" description="Hcy-binding" evidence="25">
    <location>
        <begin position="17"/>
        <end position="337"/>
    </location>
</feature>
<dbReference type="PIRSF" id="PIRSF000381">
    <property type="entry name" value="MetH"/>
    <property type="match status" value="1"/>
</dbReference>
<evidence type="ECO:0000313" key="30">
    <source>
        <dbReference type="EMBL" id="AHG65753.1"/>
    </source>
</evidence>
<dbReference type="Gene3D" id="3.20.20.20">
    <property type="entry name" value="Dihydropteroate synthase-like"/>
    <property type="match status" value="1"/>
</dbReference>
<evidence type="ECO:0000256" key="11">
    <source>
        <dbReference type="ARBA" id="ARBA00022679"/>
    </source>
</evidence>
<evidence type="ECO:0000259" key="26">
    <source>
        <dbReference type="PROSITE" id="PS50972"/>
    </source>
</evidence>
<dbReference type="UniPathway" id="UPA00051">
    <property type="reaction ID" value="UER00081"/>
</dbReference>
<feature type="domain" description="B12-binding N-terminal" evidence="29">
    <location>
        <begin position="670"/>
        <end position="768"/>
    </location>
</feature>
<dbReference type="SUPFAM" id="SSF47644">
    <property type="entry name" value="Methionine synthase domain"/>
    <property type="match status" value="1"/>
</dbReference>
<dbReference type="EMBL" id="CP003915">
    <property type="protein sequence ID" value="AHG65753.1"/>
    <property type="molecule type" value="Genomic_DNA"/>
</dbReference>
<evidence type="ECO:0000256" key="15">
    <source>
        <dbReference type="ARBA" id="ARBA00022833"/>
    </source>
</evidence>
<feature type="binding site" evidence="23">
    <location>
        <position position="980"/>
    </location>
    <ligand>
        <name>S-adenosyl-L-methionine</name>
        <dbReference type="ChEBI" id="CHEBI:59789"/>
    </ligand>
</feature>
<keyword evidence="11 21" id="KW-0808">Transferase</keyword>
<dbReference type="Pfam" id="PF02574">
    <property type="entry name" value="S-methyl_trans"/>
    <property type="match status" value="1"/>
</dbReference>
<keyword evidence="14" id="KW-0677">Repeat</keyword>
<dbReference type="GO" id="GO:0008705">
    <property type="term" value="F:methionine synthase activity"/>
    <property type="evidence" value="ECO:0007669"/>
    <property type="project" value="UniProtKB-UniRule"/>
</dbReference>
<dbReference type="InterPro" id="IPR011005">
    <property type="entry name" value="Dihydropteroate_synth-like_sf"/>
</dbReference>
<dbReference type="PATRIC" id="fig|1247726.3.peg.4086"/>
<feature type="binding site" evidence="23">
    <location>
        <begin position="787"/>
        <end position="791"/>
    </location>
    <ligand>
        <name>methylcob(III)alamin</name>
        <dbReference type="ChEBI" id="CHEBI:28115"/>
    </ligand>
</feature>
<feature type="domain" description="B12-binding" evidence="28">
    <location>
        <begin position="777"/>
        <end position="916"/>
    </location>
</feature>
<dbReference type="Pfam" id="PF02607">
    <property type="entry name" value="B12-binding_2"/>
    <property type="match status" value="1"/>
</dbReference>
<protein>
    <recommendedName>
        <fullName evidence="7 20">Methionine synthase</fullName>
        <ecNumber evidence="6 20">2.1.1.13</ecNumber>
    </recommendedName>
    <alternativeName>
        <fullName evidence="19 21">5-methyltetrahydrofolate--homocysteine methyltransferase</fullName>
    </alternativeName>
</protein>
<dbReference type="GO" id="GO:0005829">
    <property type="term" value="C:cytosol"/>
    <property type="evidence" value="ECO:0007669"/>
    <property type="project" value="TreeGrafter"/>
</dbReference>
<dbReference type="EC" id="2.1.1.13" evidence="6 20"/>
<dbReference type="InterPro" id="IPR037010">
    <property type="entry name" value="VitB12-dep_Met_synth_activ_sf"/>
</dbReference>
<evidence type="ECO:0000256" key="6">
    <source>
        <dbReference type="ARBA" id="ARBA00012032"/>
    </source>
</evidence>
<dbReference type="InterPro" id="IPR000489">
    <property type="entry name" value="Pterin-binding_dom"/>
</dbReference>
<dbReference type="eggNOG" id="COG0646">
    <property type="taxonomic scope" value="Bacteria"/>
</dbReference>
<dbReference type="FunFam" id="1.10.1240.10:FF:000001">
    <property type="entry name" value="Methionine synthase"/>
    <property type="match status" value="1"/>
</dbReference>
<feature type="binding site" evidence="22 24">
    <location>
        <position position="257"/>
    </location>
    <ligand>
        <name>Zn(2+)</name>
        <dbReference type="ChEBI" id="CHEBI:29105"/>
    </ligand>
</feature>
<feature type="binding site" evidence="23">
    <location>
        <position position="895"/>
    </location>
    <ligand>
        <name>methylcob(III)alamin</name>
        <dbReference type="ChEBI" id="CHEBI:28115"/>
    </ligand>
</feature>
<dbReference type="InterPro" id="IPR006158">
    <property type="entry name" value="Cobalamin-bd"/>
</dbReference>
<dbReference type="HOGENOM" id="CLU_004914_2_0_4"/>
<comment type="cofactor">
    <cofactor evidence="2 21 24">
        <name>Zn(2+)</name>
        <dbReference type="ChEBI" id="CHEBI:29105"/>
    </cofactor>
</comment>
<feature type="binding site" evidence="23">
    <location>
        <position position="835"/>
    </location>
    <ligand>
        <name>methylcob(III)alamin</name>
        <dbReference type="ChEBI" id="CHEBI:28115"/>
    </ligand>
</feature>
<evidence type="ECO:0000256" key="23">
    <source>
        <dbReference type="PIRSR" id="PIRSR000381-2"/>
    </source>
</evidence>
<dbReference type="InterPro" id="IPR036589">
    <property type="entry name" value="HCY_dom_sf"/>
</dbReference>
<evidence type="ECO:0000259" key="25">
    <source>
        <dbReference type="PROSITE" id="PS50970"/>
    </source>
</evidence>
<keyword evidence="13 21" id="KW-0479">Metal-binding</keyword>
<dbReference type="Proteomes" id="UP000019095">
    <property type="component" value="Chromosome"/>
</dbReference>
<feature type="binding site" evidence="22 24">
    <location>
        <position position="322"/>
    </location>
    <ligand>
        <name>Zn(2+)</name>
        <dbReference type="ChEBI" id="CHEBI:29105"/>
    </ligand>
</feature>
<dbReference type="PROSITE" id="PS50974">
    <property type="entry name" value="ADOMET_ACTIVATION"/>
    <property type="match status" value="1"/>
</dbReference>
<dbReference type="RefSeq" id="WP_025374454.1">
    <property type="nucleotide sequence ID" value="NZ_CP003915.1"/>
</dbReference>
<comment type="pathway">
    <text evidence="4 21">Amino-acid biosynthesis; L-methionine biosynthesis via de novo pathway; L-methionine from L-homocysteine (MetH route): step 1/1.</text>
</comment>
<dbReference type="Pfam" id="PF02965">
    <property type="entry name" value="Met_synt_B12"/>
    <property type="match status" value="1"/>
</dbReference>
<dbReference type="Pfam" id="PF02310">
    <property type="entry name" value="B12-binding"/>
    <property type="match status" value="1"/>
</dbReference>
<dbReference type="Gene3D" id="3.40.50.280">
    <property type="entry name" value="Cobalamin-binding domain"/>
    <property type="match status" value="1"/>
</dbReference>
<keyword evidence="17 21" id="KW-0170">Cobalt</keyword>
<comment type="function">
    <text evidence="18 21">Catalyzes the transfer of a methyl group from methyl-cobalamin to homocysteine, yielding enzyme-bound cob(I)alamin and methionine. Subsequently, remethylates the cofactor using methyltetrahydrofolate.</text>
</comment>
<dbReference type="AlphaFoldDB" id="W0PLA0"/>
<evidence type="ECO:0000259" key="27">
    <source>
        <dbReference type="PROSITE" id="PS50974"/>
    </source>
</evidence>
<dbReference type="PROSITE" id="PS50970">
    <property type="entry name" value="HCY"/>
    <property type="match status" value="1"/>
</dbReference>
<dbReference type="PROSITE" id="PS50972">
    <property type="entry name" value="PTERIN_BINDING"/>
    <property type="match status" value="1"/>
</dbReference>
<dbReference type="InterPro" id="IPR003759">
    <property type="entry name" value="Cbl-bd_cap"/>
</dbReference>
<dbReference type="InterPro" id="IPR036594">
    <property type="entry name" value="Meth_synthase_dom"/>
</dbReference>
<keyword evidence="31" id="KW-1185">Reference proteome</keyword>
<keyword evidence="10 21" id="KW-0846">Cobalamin</keyword>
<dbReference type="Pfam" id="PF00809">
    <property type="entry name" value="Pterin_bind"/>
    <property type="match status" value="1"/>
</dbReference>
<sequence>MSYPALPYPVESYTSGARFVQELQKGRILVLDGAMGTMIQRYKLTEADFRGERFAEHHQDVKGNNELLSLVRPDIISEIHEQYLQAGADVIETNTFGATFVAQGDYDLPDLAYELNLESARLARKACDNYSTPERPRFVAGALGPQPKTASISPDVNDPGARNITFEQLQAAYEEQLSGLLDGGIDIVLIETIFDTLNAKAAIFAVETVFEQRGIRLPVMISGTVTDASGRILSGQTVEAFWNSVRHARPVTIGLNCALGAALMRPYIAELSKICDTWLCVYPNAGLPNPMSDTGFDETPDDTSSLLEEFASAGFVNMVGGCCGTTPDHIAAIAQKVQQLPARTVPEVPVKTRLSGLEALNIDDESLFVNVGERTNVTGSKMFLRLIREEKFDEALTVARQQVENGAQIIDINMDEAMLDSKANMRRFLNLIASEPDIARVPIMIDSSKWEVIEEGLKCVQGKPIVNSISMKEGVEPFLAHARLCRKYGAAVVVMAFDEEGQADTLQRRKDICGKAYHLLVDELDFPPEDIIFDPNVFAVATGIEEHNHYAVDFIEGTRWIHDNLPHARISGGVSNVSFSFRGNEAMREAIHTVFLYYAIQEGMTMGIVNAGMLGVYADLDPKTRDLVEDVILDRPEPVGKTDPADERTPTERLVEYADEVKGSGTKKEVDLSWREQEVEKRLSHALVHGITQFIVEDTEEVRQKIAARGGRPIEVIEGPLMDGMNVVGDLFGAGKMFLPQVVKSARVMKHAVAHLIPFIEEEKRQIEAAGGDVRAKGKVVIATVKGDVHDIGKNIVTVVLQCNNFEVVNMGVMVPCAQILAKAKEEKADIVGLSGLITPSLEEMAYVASEMQRDPYFRENKIPLLIGGATTSRVHTAVKIAPHYDGPVIYVPDASRSVGVATNLVSEQVDSYLAQVREEYELVRERHANRKATPIIPLEEARKGAPAIDWSNYTPPKPKFLGRREFRNFDLAQIVPFIDWTPFFQTWSLFGQYPKILQDEVVGEQARKLFDDAQAMLKKVVEQRWLSAGGVVAFYPANSVNHEDIEVYTDESREQVLFTWRNLRQQNAKREGVANKCLADYIAPKETGVKDYIGLFAVTGGIGIEKHEQRFEAEMDDYSSILLKALADRFAEGFAECMHARVRRDLWGYVGDENLDNQALIDEKYQGIRPAPGYPACPEHRVKVDMFKVLQTEDIGMQLTDGMAMYPASSVSGFYLSHPDSSYFNVGTIGQDQLQDYIARSGLPEEEVRRSLMSVLG</sequence>
<dbReference type="PANTHER" id="PTHR45833:SF1">
    <property type="entry name" value="METHIONINE SYNTHASE"/>
    <property type="match status" value="1"/>
</dbReference>
<evidence type="ECO:0000256" key="12">
    <source>
        <dbReference type="ARBA" id="ARBA00022691"/>
    </source>
</evidence>
<evidence type="ECO:0000256" key="10">
    <source>
        <dbReference type="ARBA" id="ARBA00022628"/>
    </source>
</evidence>
<dbReference type="GO" id="GO:0032259">
    <property type="term" value="P:methylation"/>
    <property type="evidence" value="ECO:0007669"/>
    <property type="project" value="UniProtKB-KW"/>
</dbReference>
<dbReference type="InterPro" id="IPR033706">
    <property type="entry name" value="Met_synthase_B12-bd"/>
</dbReference>
<dbReference type="SUPFAM" id="SSF51717">
    <property type="entry name" value="Dihydropteroate synthetase-like"/>
    <property type="match status" value="1"/>
</dbReference>
<comment type="domain">
    <text evidence="21">Modular enzyme with four functionally distinct domains. The isolated Hcy-binding domain catalyzes methyl transfer from free methylcobalamin to homocysteine. The Hcy-binding domain in association with the pterin-binding domain catalyzes the methylation of cob(I)alamin by methyltetrahydrofolate and the methylation of homocysteine. The B12-binding domain binds the cofactor. The AdoMet activation domain binds S-adenosyl-L-methionine. Under aerobic conditions cob(I)alamin can be converted to inactive cob(II)alamin. Reductive methylation by S-adenosyl-L-methionine and flavodoxin regenerates methylcobalamin.</text>
</comment>
<dbReference type="FunFam" id="3.20.20.330:FF:000001">
    <property type="entry name" value="Methionine synthase"/>
    <property type="match status" value="1"/>
</dbReference>
<comment type="catalytic activity">
    <reaction evidence="1 21">
        <text>(6S)-5-methyl-5,6,7,8-tetrahydrofolate + L-homocysteine = (6S)-5,6,7,8-tetrahydrofolate + L-methionine</text>
        <dbReference type="Rhea" id="RHEA:11172"/>
        <dbReference type="ChEBI" id="CHEBI:18608"/>
        <dbReference type="ChEBI" id="CHEBI:57453"/>
        <dbReference type="ChEBI" id="CHEBI:57844"/>
        <dbReference type="ChEBI" id="CHEBI:58199"/>
        <dbReference type="EC" id="2.1.1.13"/>
    </reaction>
</comment>
<evidence type="ECO:0000256" key="17">
    <source>
        <dbReference type="ARBA" id="ARBA00023285"/>
    </source>
</evidence>
<dbReference type="PANTHER" id="PTHR45833">
    <property type="entry name" value="METHIONINE SYNTHASE"/>
    <property type="match status" value="1"/>
</dbReference>
<dbReference type="GO" id="GO:0031419">
    <property type="term" value="F:cobalamin binding"/>
    <property type="evidence" value="ECO:0007669"/>
    <property type="project" value="UniProtKB-UniRule"/>
</dbReference>
<keyword evidence="8 21" id="KW-0489">Methyltransferase</keyword>